<evidence type="ECO:0000313" key="3">
    <source>
        <dbReference type="Proteomes" id="UP000295453"/>
    </source>
</evidence>
<dbReference type="Proteomes" id="UP000295453">
    <property type="component" value="Unassembled WGS sequence"/>
</dbReference>
<feature type="transmembrane region" description="Helical" evidence="1">
    <location>
        <begin position="9"/>
        <end position="25"/>
    </location>
</feature>
<keyword evidence="3" id="KW-1185">Reference proteome</keyword>
<keyword evidence="1" id="KW-0472">Membrane</keyword>
<name>A0A4R1CFU3_9ACTN</name>
<organism evidence="2 3">
    <name type="scientific">Nocardioides jejuensis</name>
    <dbReference type="NCBI Taxonomy" id="2502782"/>
    <lineage>
        <taxon>Bacteria</taxon>
        <taxon>Bacillati</taxon>
        <taxon>Actinomycetota</taxon>
        <taxon>Actinomycetes</taxon>
        <taxon>Propionibacteriales</taxon>
        <taxon>Nocardioidaceae</taxon>
        <taxon>Nocardioides</taxon>
    </lineage>
</organism>
<comment type="caution">
    <text evidence="2">The sequence shown here is derived from an EMBL/GenBank/DDBJ whole genome shotgun (WGS) entry which is preliminary data.</text>
</comment>
<dbReference type="EMBL" id="SJZJ01000006">
    <property type="protein sequence ID" value="TCJ30060.1"/>
    <property type="molecule type" value="Genomic_DNA"/>
</dbReference>
<evidence type="ECO:0000313" key="2">
    <source>
        <dbReference type="EMBL" id="TCJ30060.1"/>
    </source>
</evidence>
<dbReference type="RefSeq" id="WP_131582184.1">
    <property type="nucleotide sequence ID" value="NZ_SJZJ01000006.1"/>
</dbReference>
<evidence type="ECO:0000256" key="1">
    <source>
        <dbReference type="SAM" id="Phobius"/>
    </source>
</evidence>
<dbReference type="AlphaFoldDB" id="A0A4R1CFU3"/>
<accession>A0A4R1CFU3</accession>
<sequence length="78" mass="8884">MADRLRRDVLPRWFGFLWAFVAVTAIEDRHWPFAAMATLLAVDYLLRPGAKAQRWLELAAVGCAVGSLSQLIWRHFAS</sequence>
<keyword evidence="1" id="KW-0812">Transmembrane</keyword>
<proteinExistence type="predicted"/>
<protein>
    <submittedName>
        <fullName evidence="2">Uncharacterized protein</fullName>
    </submittedName>
</protein>
<gene>
    <name evidence="2" type="ORF">EPD65_05615</name>
</gene>
<keyword evidence="1" id="KW-1133">Transmembrane helix</keyword>
<reference evidence="2 3" key="1">
    <citation type="submission" date="2019-03" db="EMBL/GenBank/DDBJ databases">
        <authorList>
            <person name="Kim M.K.M."/>
        </authorList>
    </citation>
    <scope>NUCLEOTIDE SEQUENCE [LARGE SCALE GENOMIC DNA]</scope>
    <source>
        <strain evidence="2 3">18JY15-6</strain>
    </source>
</reference>